<evidence type="ECO:0000256" key="1">
    <source>
        <dbReference type="ARBA" id="ARBA00004370"/>
    </source>
</evidence>
<dbReference type="EMBL" id="CP003236">
    <property type="protein sequence ID" value="AFK52466.1"/>
    <property type="molecule type" value="Genomic_DNA"/>
</dbReference>
<dbReference type="KEGG" id="tmo:TMO_0627"/>
<dbReference type="PRINTS" id="PR00313">
    <property type="entry name" value="CABNDNGRPT"/>
</dbReference>
<protein>
    <submittedName>
        <fullName evidence="9">Calcium binding hemolysin protein</fullName>
    </submittedName>
</protein>
<dbReference type="AlphaFoldDB" id="I3TI78"/>
<evidence type="ECO:0000313" key="9">
    <source>
        <dbReference type="EMBL" id="AFK52466.1"/>
    </source>
</evidence>
<dbReference type="InterPro" id="IPR050557">
    <property type="entry name" value="RTX_toxin/Mannuronan_C5-epim"/>
</dbReference>
<dbReference type="RefSeq" id="WP_014744146.1">
    <property type="nucleotide sequence ID" value="NC_017956.1"/>
</dbReference>
<dbReference type="InterPro" id="IPR011049">
    <property type="entry name" value="Serralysin-like_metalloprot_C"/>
</dbReference>
<proteinExistence type="predicted"/>
<keyword evidence="3" id="KW-0964">Secreted</keyword>
<evidence type="ECO:0000256" key="4">
    <source>
        <dbReference type="ARBA" id="ARBA00022656"/>
    </source>
</evidence>
<evidence type="ECO:0000256" key="6">
    <source>
        <dbReference type="ARBA" id="ARBA00023026"/>
    </source>
</evidence>
<evidence type="ECO:0000256" key="3">
    <source>
        <dbReference type="ARBA" id="ARBA00022525"/>
    </source>
</evidence>
<dbReference type="HOGENOM" id="CLU_287406_0_0_5"/>
<dbReference type="STRING" id="1110502.TMO_0627"/>
<dbReference type="Pfam" id="PF00353">
    <property type="entry name" value="HemolysinCabind"/>
    <property type="match status" value="12"/>
</dbReference>
<evidence type="ECO:0000256" key="5">
    <source>
        <dbReference type="ARBA" id="ARBA00022737"/>
    </source>
</evidence>
<dbReference type="GO" id="GO:0090729">
    <property type="term" value="F:toxin activity"/>
    <property type="evidence" value="ECO:0007669"/>
    <property type="project" value="UniProtKB-KW"/>
</dbReference>
<dbReference type="InterPro" id="IPR001343">
    <property type="entry name" value="Hemolysn_Ca-bd"/>
</dbReference>
<dbReference type="PATRIC" id="fig|1110502.3.peg.652"/>
<keyword evidence="6" id="KW-0843">Virulence</keyword>
<dbReference type="SUPFAM" id="SSF51120">
    <property type="entry name" value="beta-Roll"/>
    <property type="match status" value="9"/>
</dbReference>
<dbReference type="PANTHER" id="PTHR38340:SF1">
    <property type="entry name" value="S-LAYER PROTEIN"/>
    <property type="match status" value="1"/>
</dbReference>
<evidence type="ECO:0000256" key="7">
    <source>
        <dbReference type="ARBA" id="ARBA00023136"/>
    </source>
</evidence>
<evidence type="ECO:0000256" key="8">
    <source>
        <dbReference type="SAM" id="MobiDB-lite"/>
    </source>
</evidence>
<name>I3TI78_TISMK</name>
<dbReference type="Gene3D" id="2.150.10.10">
    <property type="entry name" value="Serralysin-like metalloprotease, C-terminal"/>
    <property type="match status" value="11"/>
</dbReference>
<accession>I3TI78</accession>
<dbReference type="GO" id="GO:0016020">
    <property type="term" value="C:membrane"/>
    <property type="evidence" value="ECO:0007669"/>
    <property type="project" value="UniProtKB-SubCell"/>
</dbReference>
<gene>
    <name evidence="9" type="ordered locus">TMO_0627</name>
</gene>
<dbReference type="PRINTS" id="PR01488">
    <property type="entry name" value="RTXTOXINA"/>
</dbReference>
<dbReference type="PANTHER" id="PTHR38340">
    <property type="entry name" value="S-LAYER PROTEIN"/>
    <property type="match status" value="1"/>
</dbReference>
<reference evidence="9 10" key="1">
    <citation type="journal article" date="2012" name="J. Am. Chem. Soc.">
        <title>Bacterial biosynthesis and maturation of the didemnin anti-cancer agents.</title>
        <authorList>
            <person name="Xu Y."/>
            <person name="Kersten R.D."/>
            <person name="Nam S.J."/>
            <person name="Lu L."/>
            <person name="Al-Suwailem A.M."/>
            <person name="Zheng H."/>
            <person name="Fenical W."/>
            <person name="Dorrestein P.C."/>
            <person name="Moore B.S."/>
            <person name="Qian P.Y."/>
        </authorList>
    </citation>
    <scope>NUCLEOTIDE SEQUENCE [LARGE SCALE GENOMIC DNA]</scope>
    <source>
        <strain evidence="9 10">KA081020-065</strain>
    </source>
</reference>
<organism evidence="9 10">
    <name type="scientific">Tistrella mobilis (strain KA081020-065)</name>
    <dbReference type="NCBI Taxonomy" id="1110502"/>
    <lineage>
        <taxon>Bacteria</taxon>
        <taxon>Pseudomonadati</taxon>
        <taxon>Pseudomonadota</taxon>
        <taxon>Alphaproteobacteria</taxon>
        <taxon>Geminicoccales</taxon>
        <taxon>Geminicoccaceae</taxon>
        <taxon>Tistrella</taxon>
    </lineage>
</organism>
<evidence type="ECO:0000313" key="10">
    <source>
        <dbReference type="Proteomes" id="UP000005258"/>
    </source>
</evidence>
<feature type="region of interest" description="Disordered" evidence="8">
    <location>
        <begin position="259"/>
        <end position="284"/>
    </location>
</feature>
<dbReference type="InterPro" id="IPR003995">
    <property type="entry name" value="RTX_toxin_determinant-A"/>
</dbReference>
<comment type="subcellular location">
    <subcellularLocation>
        <location evidence="1">Membrane</location>
    </subcellularLocation>
    <subcellularLocation>
        <location evidence="2">Secreted</location>
    </subcellularLocation>
</comment>
<keyword evidence="7" id="KW-0472">Membrane</keyword>
<keyword evidence="5" id="KW-0677">Repeat</keyword>
<dbReference type="InterPro" id="IPR018511">
    <property type="entry name" value="Hemolysin-typ_Ca-bd_CS"/>
</dbReference>
<keyword evidence="4" id="KW-0800">Toxin</keyword>
<sequence>MATIMGTTGNDILIGTTTADILRGLAGDDLLNGGPGADLLDGGDGHDTVTYADANGSVVVDISAGGIAGGDRFISVESLTGSSYDDTLLGDSGSNTLSGEDGDDILRGRGGADLLEGGAGTDLASYAGSAAAVTIDLAAGTGRGGDAEGDRLTSIEIVHGSSHGDTLYGSANGDTLRGWDGDDILRGRGGADLLEGGAGTDLASYAGSAAAVTIDLAAGTGKGGDAEGDRLTSIEIVHGSSHGDALYGSANDDTLRGWDGDDTLQGRGGADRIEGGNGNDTASYADAPSGVTVNLTTGLHLGSDAAGDVLVDIENLTGSHFDDVLTGNDTANVLTGGGGNDRLIAQGGADQLDGGDGIDIADYSAYNHAVIGGRTGISDRITEQLDFLSSIEIVIGTAFDDLIWNVGFDGKNQVLHEIHGGTGDDFLMDGVDDAVDTIEDHSTLFNGGDGNDWIQYISAGGALTINLDSGLGAGDIAQGDSYVGIENVIITARRITSIEGGVTTVTYRTTDDTIIGTDGANQIDGGGGADAIWGGGGDDYLIGRAGNARYDGGGGLDTIDYATGHSGTAGVTVDLAQGKGLDGAATGHTYFSIEQVIGTAASDILIGNSHDNLLTGGGGADRLTGGGGIDTAIYAGAAVMVDLAAGTGHNGDAEGDVLTGIENVIGTAANDQLSGDAGANVFDGRAGDDRLDGREGDDVLIGGAGADRLIGGDGRDTASYRGSSQGVQVDLDNATAAGGHAAGDVLIGIENLTGSAHADRLVGDAGPNMLTGDDGDDTLVGGGGDDVLIGGEGADSLNGGEGQDSAVYDTSTGAVTISLTTGMGRGGDAEGDVLVAIEVVSGSSFNDRLTGDADNNTLSGNDGDDILAGAAGDDTLSGGAGADRLDGGAGTDFALYDTSAAAVTIDLAAGTASGGSASGDLLISIENLMGSSFDDRLTGNGGVNVLIGGEGDDVLDGGGGNDSLIGGAGADRLIGGAGMDRAGYGTSAHAVTVDLSSGSASGGDAEGDVLSSIESVDGSRFDDRLTGDAAANTLSGGEGDDVLSGGAGNDVLIGGAGADQLTGVLESILRSTRHRHRRS</sequence>
<dbReference type="PROSITE" id="PS00330">
    <property type="entry name" value="HEMOLYSIN_CALCIUM"/>
    <property type="match status" value="14"/>
</dbReference>
<dbReference type="GO" id="GO:0005576">
    <property type="term" value="C:extracellular region"/>
    <property type="evidence" value="ECO:0007669"/>
    <property type="project" value="UniProtKB-SubCell"/>
</dbReference>
<evidence type="ECO:0000256" key="2">
    <source>
        <dbReference type="ARBA" id="ARBA00004613"/>
    </source>
</evidence>
<dbReference type="GO" id="GO:0005509">
    <property type="term" value="F:calcium ion binding"/>
    <property type="evidence" value="ECO:0007669"/>
    <property type="project" value="InterPro"/>
</dbReference>
<dbReference type="eggNOG" id="COG2931">
    <property type="taxonomic scope" value="Bacteria"/>
</dbReference>
<keyword evidence="10" id="KW-1185">Reference proteome</keyword>
<dbReference type="Proteomes" id="UP000005258">
    <property type="component" value="Chromosome"/>
</dbReference>